<proteinExistence type="predicted"/>
<dbReference type="Proteomes" id="UP000714275">
    <property type="component" value="Unassembled WGS sequence"/>
</dbReference>
<sequence length="337" mass="37872">MSPSRVFDNCLIFAQHAMVQLHYMQRCTCSWHVVRNHKHLHLLNETLQSQVHYKHTGGRIIPGSQSDVGLVAHGFAVSLREPTPLLSPHFEPHFSDSAVLDSGCLRDEDLRITTQDDAMPNFGPFHSLEALLTAINHFDEYNSATAAGSRPLMPCDTHHLPADPDQANFDRELQRALEYAQEHQDKEEEADPDIEVNADEYKDLLAPAQPGKDNPDPFFIPDDLSVEDAMDLTHLLGHLLSIYALVSWLHLQFHLPRVACNTLLTILRFILLSISPNIETPFITLQLSNSVLGIDKPIYTLLVCPSCRNVFPPACLPKSQDMCPMKVSQLNSRSSYL</sequence>
<accession>A0A9P7A1X2</accession>
<dbReference type="EMBL" id="JABBWD010000007">
    <property type="protein sequence ID" value="KAG1780909.1"/>
    <property type="molecule type" value="Genomic_DNA"/>
</dbReference>
<evidence type="ECO:0000313" key="1">
    <source>
        <dbReference type="EMBL" id="KAG1780909.1"/>
    </source>
</evidence>
<protein>
    <submittedName>
        <fullName evidence="1">Uncharacterized protein</fullName>
    </submittedName>
</protein>
<dbReference type="OrthoDB" id="3239894at2759"/>
<evidence type="ECO:0000313" key="2">
    <source>
        <dbReference type="Proteomes" id="UP000714275"/>
    </source>
</evidence>
<name>A0A9P7A1X2_9AGAM</name>
<keyword evidence="2" id="KW-1185">Reference proteome</keyword>
<dbReference type="AlphaFoldDB" id="A0A9P7A1X2"/>
<comment type="caution">
    <text evidence="1">The sequence shown here is derived from an EMBL/GenBank/DDBJ whole genome shotgun (WGS) entry which is preliminary data.</text>
</comment>
<gene>
    <name evidence="1" type="ORF">EV702DRAFT_1193741</name>
</gene>
<organism evidence="1 2">
    <name type="scientific">Suillus placidus</name>
    <dbReference type="NCBI Taxonomy" id="48579"/>
    <lineage>
        <taxon>Eukaryota</taxon>
        <taxon>Fungi</taxon>
        <taxon>Dikarya</taxon>
        <taxon>Basidiomycota</taxon>
        <taxon>Agaricomycotina</taxon>
        <taxon>Agaricomycetes</taxon>
        <taxon>Agaricomycetidae</taxon>
        <taxon>Boletales</taxon>
        <taxon>Suillineae</taxon>
        <taxon>Suillaceae</taxon>
        <taxon>Suillus</taxon>
    </lineage>
</organism>
<reference evidence="1" key="1">
    <citation type="journal article" date="2020" name="New Phytol.">
        <title>Comparative genomics reveals dynamic genome evolution in host specialist ectomycorrhizal fungi.</title>
        <authorList>
            <person name="Lofgren L.A."/>
            <person name="Nguyen N.H."/>
            <person name="Vilgalys R."/>
            <person name="Ruytinx J."/>
            <person name="Liao H.L."/>
            <person name="Branco S."/>
            <person name="Kuo A."/>
            <person name="LaButti K."/>
            <person name="Lipzen A."/>
            <person name="Andreopoulos W."/>
            <person name="Pangilinan J."/>
            <person name="Riley R."/>
            <person name="Hundley H."/>
            <person name="Na H."/>
            <person name="Barry K."/>
            <person name="Grigoriev I.V."/>
            <person name="Stajich J.E."/>
            <person name="Kennedy P.G."/>
        </authorList>
    </citation>
    <scope>NUCLEOTIDE SEQUENCE</scope>
    <source>
        <strain evidence="1">DOB743</strain>
    </source>
</reference>